<keyword evidence="2" id="KW-1185">Reference proteome</keyword>
<gene>
    <name evidence="1" type="ORF">OPT61_g388</name>
</gene>
<comment type="caution">
    <text evidence="1">The sequence shown here is derived from an EMBL/GenBank/DDBJ whole genome shotgun (WGS) entry which is preliminary data.</text>
</comment>
<proteinExistence type="predicted"/>
<dbReference type="EMBL" id="JAPHNI010000012">
    <property type="protein sequence ID" value="KAJ8118689.1"/>
    <property type="molecule type" value="Genomic_DNA"/>
</dbReference>
<reference evidence="1" key="1">
    <citation type="submission" date="2022-11" db="EMBL/GenBank/DDBJ databases">
        <title>Genome Sequence of Boeremia exigua.</title>
        <authorList>
            <person name="Buettner E."/>
        </authorList>
    </citation>
    <scope>NUCLEOTIDE SEQUENCE</scope>
    <source>
        <strain evidence="1">CU02</strain>
    </source>
</reference>
<sequence>MSYISSRHTSVLTLDHHWNPWQVLDLIDDSRCVGWAPSKNRKCRHIVNGGDVSTFRRILEEMSSQALDPAALQPDLRELALTGLCRQVHRRSQVETMIDQWTDKINKFLRMTVLQTVPQQRRSYTSSSTISSATVQSSYPALIRSGATSSTISSSTTPAHSEAESLRRSISAMQETIETALRRLERIETPQAPLIEPSRPLGRVETIDISSAHLSTQSSRTLSAASSGSRSTRASIRSPSPTRSTSSLQSVASTSSSGSSPPPSPPAQSAPRSQPTPVRSMNTSSPERDENITEANRNAILVQRMESVWQDLLGSGTLQDAAIRYIATHMPPPISSEPTISPVTTLTTPLCTRTHVRRLPVAEDCPICYETMADRAALVWCRNGCGQSVHRECMDIWVLSCGDSGSQKRCTMCRTAWNSEDDCEC</sequence>
<accession>A0ACC2IUD4</accession>
<evidence type="ECO:0000313" key="1">
    <source>
        <dbReference type="EMBL" id="KAJ8118689.1"/>
    </source>
</evidence>
<name>A0ACC2IUD4_9PLEO</name>
<protein>
    <submittedName>
        <fullName evidence="1">Uncharacterized protein</fullName>
    </submittedName>
</protein>
<organism evidence="1 2">
    <name type="scientific">Boeremia exigua</name>
    <dbReference type="NCBI Taxonomy" id="749465"/>
    <lineage>
        <taxon>Eukaryota</taxon>
        <taxon>Fungi</taxon>
        <taxon>Dikarya</taxon>
        <taxon>Ascomycota</taxon>
        <taxon>Pezizomycotina</taxon>
        <taxon>Dothideomycetes</taxon>
        <taxon>Pleosporomycetidae</taxon>
        <taxon>Pleosporales</taxon>
        <taxon>Pleosporineae</taxon>
        <taxon>Didymellaceae</taxon>
        <taxon>Boeremia</taxon>
    </lineage>
</organism>
<dbReference type="Proteomes" id="UP001153331">
    <property type="component" value="Unassembled WGS sequence"/>
</dbReference>
<evidence type="ECO:0000313" key="2">
    <source>
        <dbReference type="Proteomes" id="UP001153331"/>
    </source>
</evidence>